<name>A0A2W5NIX1_RHOSU</name>
<dbReference type="InterPro" id="IPR045865">
    <property type="entry name" value="ACT-like_dom_sf"/>
</dbReference>
<dbReference type="STRING" id="35806.A6024_13590"/>
<dbReference type="GO" id="GO:0005829">
    <property type="term" value="C:cytosol"/>
    <property type="evidence" value="ECO:0007669"/>
    <property type="project" value="TreeGrafter"/>
</dbReference>
<comment type="pathway">
    <text evidence="2 16">Amino-acid biosynthesis; L-methionine biosynthesis via de novo pathway; L-homoserine from L-aspartate: step 1/3.</text>
</comment>
<evidence type="ECO:0000256" key="15">
    <source>
        <dbReference type="RuleBase" id="RU003448"/>
    </source>
</evidence>
<proteinExistence type="inferred from homology"/>
<dbReference type="InterPro" id="IPR018042">
    <property type="entry name" value="Aspartate_kinase_CS"/>
</dbReference>
<keyword evidence="10 15" id="KW-0418">Kinase</keyword>
<dbReference type="InterPro" id="IPR036393">
    <property type="entry name" value="AceGlu_kinase-like_sf"/>
</dbReference>
<evidence type="ECO:0000256" key="4">
    <source>
        <dbReference type="ARBA" id="ARBA00010122"/>
    </source>
</evidence>
<evidence type="ECO:0000256" key="8">
    <source>
        <dbReference type="ARBA" id="ARBA00022679"/>
    </source>
</evidence>
<evidence type="ECO:0000256" key="12">
    <source>
        <dbReference type="ARBA" id="ARBA00023154"/>
    </source>
</evidence>
<dbReference type="UniPathway" id="UPA00051">
    <property type="reaction ID" value="UER00462"/>
</dbReference>
<dbReference type="EMBL" id="QFPW01000001">
    <property type="protein sequence ID" value="PZQ52169.1"/>
    <property type="molecule type" value="Genomic_DNA"/>
</dbReference>
<evidence type="ECO:0000256" key="2">
    <source>
        <dbReference type="ARBA" id="ARBA00004986"/>
    </source>
</evidence>
<dbReference type="UniPathway" id="UPA00050">
    <property type="reaction ID" value="UER00461"/>
</dbReference>
<organism evidence="18 19">
    <name type="scientific">Rhodovulum sulfidophilum</name>
    <name type="common">Rhodobacter sulfidophilus</name>
    <dbReference type="NCBI Taxonomy" id="35806"/>
    <lineage>
        <taxon>Bacteria</taxon>
        <taxon>Pseudomonadati</taxon>
        <taxon>Pseudomonadota</taxon>
        <taxon>Alphaproteobacteria</taxon>
        <taxon>Rhodobacterales</taxon>
        <taxon>Paracoccaceae</taxon>
        <taxon>Rhodovulum</taxon>
    </lineage>
</organism>
<dbReference type="InterPro" id="IPR001341">
    <property type="entry name" value="Asp_kinase"/>
</dbReference>
<dbReference type="AlphaFoldDB" id="A0A2W5NIX1"/>
<dbReference type="EC" id="2.7.2.4" evidence="5 15"/>
<accession>A0A2W5NIX1</accession>
<feature type="binding site" evidence="14">
    <location>
        <begin position="173"/>
        <end position="174"/>
    </location>
    <ligand>
        <name>ATP</name>
        <dbReference type="ChEBI" id="CHEBI:30616"/>
    </ligand>
</feature>
<evidence type="ECO:0000256" key="3">
    <source>
        <dbReference type="ARBA" id="ARBA00005139"/>
    </source>
</evidence>
<evidence type="ECO:0000259" key="17">
    <source>
        <dbReference type="PROSITE" id="PS51671"/>
    </source>
</evidence>
<dbReference type="InterPro" id="IPR002912">
    <property type="entry name" value="ACT_dom"/>
</dbReference>
<dbReference type="NCBIfam" id="TIGR00656">
    <property type="entry name" value="asp_kin_monofn"/>
    <property type="match status" value="1"/>
</dbReference>
<dbReference type="Gene3D" id="3.40.1160.10">
    <property type="entry name" value="Acetylglutamate kinase-like"/>
    <property type="match status" value="1"/>
</dbReference>
<feature type="binding site" evidence="14">
    <location>
        <position position="47"/>
    </location>
    <ligand>
        <name>substrate</name>
    </ligand>
</feature>
<keyword evidence="12" id="KW-0457">Lysine biosynthesis</keyword>
<feature type="binding site" evidence="14">
    <location>
        <position position="179"/>
    </location>
    <ligand>
        <name>ATP</name>
        <dbReference type="ChEBI" id="CHEBI:30616"/>
    </ligand>
</feature>
<dbReference type="SUPFAM" id="SSF53633">
    <property type="entry name" value="Carbamate kinase-like"/>
    <property type="match status" value="1"/>
</dbReference>
<dbReference type="FunFam" id="3.30.2130.10:FF:000002">
    <property type="entry name" value="Aspartokinase"/>
    <property type="match status" value="1"/>
</dbReference>
<feature type="binding site" evidence="14">
    <location>
        <position position="184"/>
    </location>
    <ligand>
        <name>ATP</name>
        <dbReference type="ChEBI" id="CHEBI:30616"/>
    </ligand>
</feature>
<evidence type="ECO:0000256" key="7">
    <source>
        <dbReference type="ARBA" id="ARBA00022605"/>
    </source>
</evidence>
<dbReference type="GO" id="GO:0009088">
    <property type="term" value="P:threonine biosynthetic process"/>
    <property type="evidence" value="ECO:0007669"/>
    <property type="project" value="UniProtKB-UniPathway"/>
</dbReference>
<evidence type="ECO:0000313" key="18">
    <source>
        <dbReference type="EMBL" id="PZQ52169.1"/>
    </source>
</evidence>
<dbReference type="Pfam" id="PF22468">
    <property type="entry name" value="ACT_9"/>
    <property type="match status" value="1"/>
</dbReference>
<dbReference type="InterPro" id="IPR005260">
    <property type="entry name" value="Asp_kin_monofn"/>
</dbReference>
<sequence length="408" mass="43857">MPRLVMKFGGTSVADLDRIRNAAARVKQEVENGYDVCVVVSAMSGKTNELVGWVRDTSVLYDAREYDAVVASGENVTAGLMALTLQEMGVPARSWQGWQVPLRTNSTHGSARIESIETGGLIRKFGEGLHAVIAGFQGISPEGRITTLGRGGSDTSAVAFAAALEAERCDIYTDVDGVYTTDPRITKKARRLGKISYEEMLELASLGAKVLQTRSVELAMRYKVRLRVLSSFSDGPGTLVCDEEEILESSVVSGIAHSRDEAKLTLISVQDRPGIAAAIFGPLAEAGVNVDMIVQNIGADGRTDMTFSCPVDEVPRARKALEHAVTEGRIDHRGLDVNEEVAKVSIVGIGMRSHAGVAHKMFAALAAEGVNIKVITTSEIKVSVLVDRKYLELAVQALHDTFELEKAS</sequence>
<gene>
    <name evidence="18" type="ORF">DI556_00430</name>
</gene>
<dbReference type="UniPathway" id="UPA00034">
    <property type="reaction ID" value="UER00015"/>
</dbReference>
<keyword evidence="11 14" id="KW-0067">ATP-binding</keyword>
<keyword evidence="8 15" id="KW-0808">Transferase</keyword>
<dbReference type="SUPFAM" id="SSF55021">
    <property type="entry name" value="ACT-like"/>
    <property type="match status" value="2"/>
</dbReference>
<evidence type="ECO:0000256" key="14">
    <source>
        <dbReference type="PIRSR" id="PIRSR000726-1"/>
    </source>
</evidence>
<protein>
    <recommendedName>
        <fullName evidence="6 15">Aspartokinase</fullName>
        <ecNumber evidence="5 15">2.7.2.4</ecNumber>
    </recommendedName>
</protein>
<dbReference type="Gene3D" id="3.30.2130.10">
    <property type="entry name" value="VC0802-like"/>
    <property type="match status" value="1"/>
</dbReference>
<keyword evidence="9 14" id="KW-0547">Nucleotide-binding</keyword>
<dbReference type="Pfam" id="PF00696">
    <property type="entry name" value="AA_kinase"/>
    <property type="match status" value="1"/>
</dbReference>
<dbReference type="InterPro" id="IPR041740">
    <property type="entry name" value="AKii-LysC-BS"/>
</dbReference>
<feature type="binding site" evidence="14">
    <location>
        <begin position="7"/>
        <end position="10"/>
    </location>
    <ligand>
        <name>ATP</name>
        <dbReference type="ChEBI" id="CHEBI:30616"/>
    </ligand>
</feature>
<dbReference type="GO" id="GO:0005524">
    <property type="term" value="F:ATP binding"/>
    <property type="evidence" value="ECO:0007669"/>
    <property type="project" value="UniProtKB-KW"/>
</dbReference>
<evidence type="ECO:0000256" key="16">
    <source>
        <dbReference type="RuleBase" id="RU004249"/>
    </source>
</evidence>
<dbReference type="GO" id="GO:0009089">
    <property type="term" value="P:lysine biosynthetic process via diaminopimelate"/>
    <property type="evidence" value="ECO:0007669"/>
    <property type="project" value="UniProtKB-UniPathway"/>
</dbReference>
<dbReference type="InterPro" id="IPR001048">
    <property type="entry name" value="Asp/Glu/Uridylate_kinase"/>
</dbReference>
<dbReference type="PROSITE" id="PS51671">
    <property type="entry name" value="ACT"/>
    <property type="match status" value="1"/>
</dbReference>
<feature type="binding site" evidence="14">
    <location>
        <begin position="209"/>
        <end position="210"/>
    </location>
    <ligand>
        <name>ATP</name>
        <dbReference type="ChEBI" id="CHEBI:30616"/>
    </ligand>
</feature>
<keyword evidence="7 16" id="KW-0028">Amino-acid biosynthesis</keyword>
<reference evidence="18 19" key="1">
    <citation type="submission" date="2017-08" db="EMBL/GenBank/DDBJ databases">
        <title>Infants hospitalized years apart are colonized by the same room-sourced microbial strains.</title>
        <authorList>
            <person name="Brooks B."/>
            <person name="Olm M.R."/>
            <person name="Firek B.A."/>
            <person name="Baker R."/>
            <person name="Thomas B.C."/>
            <person name="Morowitz M.J."/>
            <person name="Banfield J.F."/>
        </authorList>
    </citation>
    <scope>NUCLEOTIDE SEQUENCE [LARGE SCALE GENOMIC DNA]</scope>
    <source>
        <strain evidence="18">S2_005_002_R2_34</strain>
    </source>
</reference>
<dbReference type="CDD" id="cd04923">
    <property type="entry name" value="ACT_AK-LysC-DapG-like_2"/>
    <property type="match status" value="1"/>
</dbReference>
<dbReference type="NCBIfam" id="NF005154">
    <property type="entry name" value="PRK06635.1-2"/>
    <property type="match status" value="1"/>
</dbReference>
<evidence type="ECO:0000256" key="11">
    <source>
        <dbReference type="ARBA" id="ARBA00022840"/>
    </source>
</evidence>
<dbReference type="PANTHER" id="PTHR21499:SF3">
    <property type="entry name" value="ASPARTOKINASE"/>
    <property type="match status" value="1"/>
</dbReference>
<comment type="catalytic activity">
    <reaction evidence="13 15">
        <text>L-aspartate + ATP = 4-phospho-L-aspartate + ADP</text>
        <dbReference type="Rhea" id="RHEA:23776"/>
        <dbReference type="ChEBI" id="CHEBI:29991"/>
        <dbReference type="ChEBI" id="CHEBI:30616"/>
        <dbReference type="ChEBI" id="CHEBI:57535"/>
        <dbReference type="ChEBI" id="CHEBI:456216"/>
        <dbReference type="EC" id="2.7.2.4"/>
    </reaction>
</comment>
<evidence type="ECO:0000256" key="1">
    <source>
        <dbReference type="ARBA" id="ARBA00004766"/>
    </source>
</evidence>
<comment type="pathway">
    <text evidence="3 16">Amino-acid biosynthesis; L-threonine biosynthesis; L-threonine from L-aspartate: step 1/5.</text>
</comment>
<evidence type="ECO:0000313" key="19">
    <source>
        <dbReference type="Proteomes" id="UP000249185"/>
    </source>
</evidence>
<dbReference type="InterPro" id="IPR054352">
    <property type="entry name" value="ACT_Aspartokinase"/>
</dbReference>
<feature type="domain" description="ACT" evidence="17">
    <location>
        <begin position="264"/>
        <end position="349"/>
    </location>
</feature>
<dbReference type="CDD" id="cd04913">
    <property type="entry name" value="ACT_AKii-LysC-BS-like_1"/>
    <property type="match status" value="1"/>
</dbReference>
<evidence type="ECO:0000256" key="9">
    <source>
        <dbReference type="ARBA" id="ARBA00022741"/>
    </source>
</evidence>
<evidence type="ECO:0000256" key="10">
    <source>
        <dbReference type="ARBA" id="ARBA00022777"/>
    </source>
</evidence>
<comment type="pathway">
    <text evidence="1 16">Amino-acid biosynthesis; L-lysine biosynthesis via DAP pathway; (S)-tetrahydrodipicolinate from L-aspartate: step 1/4.</text>
</comment>
<feature type="binding site" evidence="14">
    <location>
        <position position="74"/>
    </location>
    <ligand>
        <name>substrate</name>
    </ligand>
</feature>
<comment type="caution">
    <text evidence="18">The sequence shown here is derived from an EMBL/GenBank/DDBJ whole genome shotgun (WGS) entry which is preliminary data.</text>
</comment>
<dbReference type="GO" id="GO:0009090">
    <property type="term" value="P:homoserine biosynthetic process"/>
    <property type="evidence" value="ECO:0007669"/>
    <property type="project" value="TreeGrafter"/>
</dbReference>
<dbReference type="PANTHER" id="PTHR21499">
    <property type="entry name" value="ASPARTATE KINASE"/>
    <property type="match status" value="1"/>
</dbReference>
<evidence type="ECO:0000256" key="13">
    <source>
        <dbReference type="ARBA" id="ARBA00047872"/>
    </source>
</evidence>
<evidence type="ECO:0000256" key="5">
    <source>
        <dbReference type="ARBA" id="ARBA00013059"/>
    </source>
</evidence>
<dbReference type="GO" id="GO:0004072">
    <property type="term" value="F:aspartate kinase activity"/>
    <property type="evidence" value="ECO:0007669"/>
    <property type="project" value="UniProtKB-EC"/>
</dbReference>
<dbReference type="PROSITE" id="PS00324">
    <property type="entry name" value="ASPARTOKINASE"/>
    <property type="match status" value="1"/>
</dbReference>
<evidence type="ECO:0000256" key="6">
    <source>
        <dbReference type="ARBA" id="ARBA00016273"/>
    </source>
</evidence>
<comment type="similarity">
    <text evidence="4 15">Belongs to the aspartokinase family.</text>
</comment>
<dbReference type="Pfam" id="PF01842">
    <property type="entry name" value="ACT"/>
    <property type="match status" value="1"/>
</dbReference>
<dbReference type="FunFam" id="3.40.1160.10:FF:000002">
    <property type="entry name" value="Aspartokinase"/>
    <property type="match status" value="1"/>
</dbReference>
<dbReference type="NCBIfam" id="TIGR00657">
    <property type="entry name" value="asp_kinases"/>
    <property type="match status" value="1"/>
</dbReference>
<dbReference type="CDD" id="cd04261">
    <property type="entry name" value="AAK_AKii-LysC-BS"/>
    <property type="match status" value="1"/>
</dbReference>
<dbReference type="PIRSF" id="PIRSF000726">
    <property type="entry name" value="Asp_kin"/>
    <property type="match status" value="1"/>
</dbReference>
<dbReference type="Proteomes" id="UP000249185">
    <property type="component" value="Unassembled WGS sequence"/>
</dbReference>
<dbReference type="NCBIfam" id="NF005155">
    <property type="entry name" value="PRK06635.1-4"/>
    <property type="match status" value="1"/>
</dbReference>